<dbReference type="PANTHER" id="PTHR47549:SF1">
    <property type="entry name" value="GOLGI APPARATUS MEMBRANE PROTEIN TVP38"/>
    <property type="match status" value="1"/>
</dbReference>
<sequence>MHSVTAVRRWTTILAKQSWSKYKALPFFWKLLIWFIIGFDILLLVLVLSIGPAVITQKFYDFGQEVARYRYGWMILGLIMTVLCFPPLILYHTSVSLCGFTYGLKGFFVAAPAALFGSGLTFIILRYILRDRLSSWSAKNQKWQALETVIKEKGLPLIILIRVSPFPPWVYANAFFASINTVSLWQFLAATVFVFPKLFLSVFIGSRVAELSDGKQRGQMDTTTKILNFVSVFVSIGFAVLAGIITYRLLQKQVRELHESPDSTSGLAADALEEAEEGAPLLQNVS</sequence>
<evidence type="ECO:0000256" key="9">
    <source>
        <dbReference type="ARBA" id="ARBA00023136"/>
    </source>
</evidence>
<dbReference type="GO" id="GO:0016192">
    <property type="term" value="P:vesicle-mediated transport"/>
    <property type="evidence" value="ECO:0007669"/>
    <property type="project" value="TreeGrafter"/>
</dbReference>
<dbReference type="PANTHER" id="PTHR47549">
    <property type="entry name" value="GOLGI APPARATUS MEMBRANE PROTEIN TVP38-RELATED"/>
    <property type="match status" value="1"/>
</dbReference>
<protein>
    <recommendedName>
        <fullName evidence="4">Golgi apparatus membrane protein TVP38</fullName>
    </recommendedName>
    <alternativeName>
        <fullName evidence="5">Golgi apparatus membrane protein tvp38</fullName>
    </alternativeName>
</protein>
<evidence type="ECO:0000256" key="1">
    <source>
        <dbReference type="ARBA" id="ARBA00002978"/>
    </source>
</evidence>
<evidence type="ECO:0000256" key="6">
    <source>
        <dbReference type="ARBA" id="ARBA00022692"/>
    </source>
</evidence>
<accession>A0A286UMZ5</accession>
<feature type="transmembrane region" description="Helical" evidence="10">
    <location>
        <begin position="226"/>
        <end position="250"/>
    </location>
</feature>
<feature type="transmembrane region" description="Helical" evidence="10">
    <location>
        <begin position="27"/>
        <end position="50"/>
    </location>
</feature>
<evidence type="ECO:0000256" key="5">
    <source>
        <dbReference type="ARBA" id="ARBA00020673"/>
    </source>
</evidence>
<dbReference type="InParanoid" id="A0A286UMZ5"/>
<evidence type="ECO:0000313" key="12">
    <source>
        <dbReference type="EMBL" id="PAV20981.1"/>
    </source>
</evidence>
<evidence type="ECO:0000256" key="4">
    <source>
        <dbReference type="ARBA" id="ARBA00013533"/>
    </source>
</evidence>
<feature type="transmembrane region" description="Helical" evidence="10">
    <location>
        <begin position="184"/>
        <end position="205"/>
    </location>
</feature>
<dbReference type="InterPro" id="IPR051076">
    <property type="entry name" value="Golgi_membrane_TVP38/TMEM64"/>
</dbReference>
<dbReference type="GO" id="GO:0000022">
    <property type="term" value="P:mitotic spindle elongation"/>
    <property type="evidence" value="ECO:0007669"/>
    <property type="project" value="TreeGrafter"/>
</dbReference>
<keyword evidence="13" id="KW-1185">Reference proteome</keyword>
<feature type="transmembrane region" description="Helical" evidence="10">
    <location>
        <begin position="106"/>
        <end position="129"/>
    </location>
</feature>
<evidence type="ECO:0000256" key="8">
    <source>
        <dbReference type="ARBA" id="ARBA00023034"/>
    </source>
</evidence>
<keyword evidence="6 10" id="KW-0812">Transmembrane</keyword>
<dbReference type="STRING" id="2282107.A0A286UMZ5"/>
<reference evidence="12 13" key="1">
    <citation type="journal article" date="2017" name="Mol. Ecol.">
        <title>Comparative and population genomic landscape of Phellinus noxius: A hypervariable fungus causing root rot in trees.</title>
        <authorList>
            <person name="Chung C.L."/>
            <person name="Lee T.J."/>
            <person name="Akiba M."/>
            <person name="Lee H.H."/>
            <person name="Kuo T.H."/>
            <person name="Liu D."/>
            <person name="Ke H.M."/>
            <person name="Yokoi T."/>
            <person name="Roa M.B."/>
            <person name="Lu M.J."/>
            <person name="Chang Y.Y."/>
            <person name="Ann P.J."/>
            <person name="Tsai J.N."/>
            <person name="Chen C.Y."/>
            <person name="Tzean S.S."/>
            <person name="Ota Y."/>
            <person name="Hattori T."/>
            <person name="Sahashi N."/>
            <person name="Liou R.F."/>
            <person name="Kikuchi T."/>
            <person name="Tsai I.J."/>
        </authorList>
    </citation>
    <scope>NUCLEOTIDE SEQUENCE [LARGE SCALE GENOMIC DNA]</scope>
    <source>
        <strain evidence="12 13">FFPRI411160</strain>
    </source>
</reference>
<dbReference type="EMBL" id="NBII01000003">
    <property type="protein sequence ID" value="PAV20981.1"/>
    <property type="molecule type" value="Genomic_DNA"/>
</dbReference>
<comment type="function">
    <text evidence="1">Golgi membrane protein involved in vesicular trafficking and spindle migration.</text>
</comment>
<keyword evidence="7 10" id="KW-1133">Transmembrane helix</keyword>
<name>A0A286UMZ5_9AGAM</name>
<comment type="caution">
    <text evidence="12">The sequence shown here is derived from an EMBL/GenBank/DDBJ whole genome shotgun (WGS) entry which is preliminary data.</text>
</comment>
<evidence type="ECO:0000259" key="11">
    <source>
        <dbReference type="Pfam" id="PF09335"/>
    </source>
</evidence>
<comment type="subcellular location">
    <subcellularLocation>
        <location evidence="2">Golgi apparatus membrane</location>
        <topology evidence="2">Multi-pass membrane protein</topology>
    </subcellularLocation>
</comment>
<evidence type="ECO:0000313" key="13">
    <source>
        <dbReference type="Proteomes" id="UP000217199"/>
    </source>
</evidence>
<dbReference type="Proteomes" id="UP000217199">
    <property type="component" value="Unassembled WGS sequence"/>
</dbReference>
<dbReference type="GO" id="GO:0000139">
    <property type="term" value="C:Golgi membrane"/>
    <property type="evidence" value="ECO:0007669"/>
    <property type="project" value="UniProtKB-SubCell"/>
</dbReference>
<organism evidence="12 13">
    <name type="scientific">Pyrrhoderma noxium</name>
    <dbReference type="NCBI Taxonomy" id="2282107"/>
    <lineage>
        <taxon>Eukaryota</taxon>
        <taxon>Fungi</taxon>
        <taxon>Dikarya</taxon>
        <taxon>Basidiomycota</taxon>
        <taxon>Agaricomycotina</taxon>
        <taxon>Agaricomycetes</taxon>
        <taxon>Hymenochaetales</taxon>
        <taxon>Hymenochaetaceae</taxon>
        <taxon>Pyrrhoderma</taxon>
    </lineage>
</organism>
<gene>
    <name evidence="12" type="ORF">PNOK_0360800</name>
</gene>
<proteinExistence type="inferred from homology"/>
<dbReference type="Pfam" id="PF09335">
    <property type="entry name" value="VTT_dom"/>
    <property type="match status" value="1"/>
</dbReference>
<dbReference type="AlphaFoldDB" id="A0A286UMZ5"/>
<feature type="domain" description="VTT" evidence="11">
    <location>
        <begin position="97"/>
        <end position="206"/>
    </location>
</feature>
<evidence type="ECO:0000256" key="2">
    <source>
        <dbReference type="ARBA" id="ARBA00004653"/>
    </source>
</evidence>
<feature type="transmembrane region" description="Helical" evidence="10">
    <location>
        <begin position="71"/>
        <end position="94"/>
    </location>
</feature>
<evidence type="ECO:0000256" key="3">
    <source>
        <dbReference type="ARBA" id="ARBA00008640"/>
    </source>
</evidence>
<evidence type="ECO:0000256" key="7">
    <source>
        <dbReference type="ARBA" id="ARBA00022989"/>
    </source>
</evidence>
<keyword evidence="9 10" id="KW-0472">Membrane</keyword>
<dbReference type="OrthoDB" id="166803at2759"/>
<keyword evidence="8" id="KW-0333">Golgi apparatus</keyword>
<dbReference type="InterPro" id="IPR032816">
    <property type="entry name" value="VTT_dom"/>
</dbReference>
<comment type="similarity">
    <text evidence="3">Belongs to the TVP38/TMEM64 family.</text>
</comment>
<evidence type="ECO:0000256" key="10">
    <source>
        <dbReference type="SAM" id="Phobius"/>
    </source>
</evidence>